<evidence type="ECO:0000256" key="2">
    <source>
        <dbReference type="ARBA" id="ARBA00023319"/>
    </source>
</evidence>
<dbReference type="InterPro" id="IPR003597">
    <property type="entry name" value="Ig_C1-set"/>
</dbReference>
<dbReference type="Pfam" id="PF07654">
    <property type="entry name" value="C1-set"/>
    <property type="match status" value="1"/>
</dbReference>
<dbReference type="GO" id="GO:0009897">
    <property type="term" value="C:external side of plasma membrane"/>
    <property type="evidence" value="ECO:0007669"/>
    <property type="project" value="TreeGrafter"/>
</dbReference>
<dbReference type="InterPro" id="IPR001039">
    <property type="entry name" value="MHC_I_a_a1/a2"/>
</dbReference>
<dbReference type="InterPro" id="IPR011161">
    <property type="entry name" value="MHC_I-like_Ag-recog"/>
</dbReference>
<organism evidence="5 6">
    <name type="scientific">Culter alburnus</name>
    <name type="common">Topmouth culter</name>
    <dbReference type="NCBI Taxonomy" id="194366"/>
    <lineage>
        <taxon>Eukaryota</taxon>
        <taxon>Metazoa</taxon>
        <taxon>Chordata</taxon>
        <taxon>Craniata</taxon>
        <taxon>Vertebrata</taxon>
        <taxon>Euteleostomi</taxon>
        <taxon>Actinopterygii</taxon>
        <taxon>Neopterygii</taxon>
        <taxon>Teleostei</taxon>
        <taxon>Ostariophysi</taxon>
        <taxon>Cypriniformes</taxon>
        <taxon>Xenocyprididae</taxon>
        <taxon>Xenocypridinae</taxon>
        <taxon>Culter</taxon>
    </lineage>
</organism>
<dbReference type="PRINTS" id="PR01638">
    <property type="entry name" value="MHCCLASSI"/>
</dbReference>
<dbReference type="PANTHER" id="PTHR16675:SF193">
    <property type="entry name" value="LOC571647 PROTEIN-RELATED"/>
    <property type="match status" value="1"/>
</dbReference>
<reference evidence="5 6" key="1">
    <citation type="submission" date="2024-05" db="EMBL/GenBank/DDBJ databases">
        <title>A high-quality chromosomal-level genome assembly of Topmouth culter (Culter alburnus).</title>
        <authorList>
            <person name="Zhao H."/>
        </authorList>
    </citation>
    <scope>NUCLEOTIDE SEQUENCE [LARGE SCALE GENOMIC DNA]</scope>
    <source>
        <strain evidence="5">CATC2023</strain>
        <tissue evidence="5">Muscle</tissue>
    </source>
</reference>
<dbReference type="SUPFAM" id="SSF54452">
    <property type="entry name" value="MHC antigen-recognition domain"/>
    <property type="match status" value="1"/>
</dbReference>
<dbReference type="Pfam" id="PF00129">
    <property type="entry name" value="MHC_I"/>
    <property type="match status" value="1"/>
</dbReference>
<dbReference type="PROSITE" id="PS00290">
    <property type="entry name" value="IG_MHC"/>
    <property type="match status" value="1"/>
</dbReference>
<dbReference type="InterPro" id="IPR003006">
    <property type="entry name" value="Ig/MHC_CS"/>
</dbReference>
<keyword evidence="1" id="KW-0325">Glycoprotein</keyword>
<dbReference type="InterPro" id="IPR050208">
    <property type="entry name" value="MHC_class-I_related"/>
</dbReference>
<dbReference type="InterPro" id="IPR037055">
    <property type="entry name" value="MHC_I-like_Ag-recog_sf"/>
</dbReference>
<evidence type="ECO:0000313" key="5">
    <source>
        <dbReference type="EMBL" id="KAK9978740.1"/>
    </source>
</evidence>
<name>A0AAW2AYC0_CULAL</name>
<dbReference type="EMBL" id="JAWDJR010000003">
    <property type="protein sequence ID" value="KAK9978740.1"/>
    <property type="molecule type" value="Genomic_DNA"/>
</dbReference>
<proteinExistence type="inferred from homology"/>
<feature type="domain" description="Ig-like" evidence="4">
    <location>
        <begin position="199"/>
        <end position="293"/>
    </location>
</feature>
<dbReference type="AlphaFoldDB" id="A0AAW2AYC0"/>
<dbReference type="SMART" id="SM00407">
    <property type="entry name" value="IGc1"/>
    <property type="match status" value="1"/>
</dbReference>
<dbReference type="GO" id="GO:0006955">
    <property type="term" value="P:immune response"/>
    <property type="evidence" value="ECO:0007669"/>
    <property type="project" value="TreeGrafter"/>
</dbReference>
<evidence type="ECO:0000259" key="4">
    <source>
        <dbReference type="PROSITE" id="PS50835"/>
    </source>
</evidence>
<dbReference type="PROSITE" id="PS50835">
    <property type="entry name" value="IG_LIKE"/>
    <property type="match status" value="1"/>
</dbReference>
<dbReference type="FunFam" id="3.30.500.10:FF:000005">
    <property type="entry name" value="MHC class I antigen ZKA transcript variant 1"/>
    <property type="match status" value="1"/>
</dbReference>
<dbReference type="Gene3D" id="3.30.500.10">
    <property type="entry name" value="MHC class I-like antigen recognition-like"/>
    <property type="match status" value="1"/>
</dbReference>
<protein>
    <recommendedName>
        <fullName evidence="4">Ig-like domain-containing protein</fullName>
    </recommendedName>
</protein>
<gene>
    <name evidence="5" type="ORF">ABG768_020479</name>
</gene>
<evidence type="ECO:0000313" key="6">
    <source>
        <dbReference type="Proteomes" id="UP001479290"/>
    </source>
</evidence>
<accession>A0AAW2AYC0</accession>
<dbReference type="Gene3D" id="2.60.40.10">
    <property type="entry name" value="Immunoglobulins"/>
    <property type="match status" value="1"/>
</dbReference>
<evidence type="ECO:0000256" key="1">
    <source>
        <dbReference type="ARBA" id="ARBA00023180"/>
    </source>
</evidence>
<sequence length="293" mass="35317">MQILFLFIAERHSLYYIYTALSKPVDLPGIYEFSAMGLLDDRQIDYYNSKEKRMIHKQQWMKEKMTEEYWKDGTWYRKRKEDVFKQSLKNLKKRMYQSESDLHVLQWRVGCEAEQQGNEFNFSKGIYEFGYDGENFLSFNITTFQWDTFTDAAQETQKNWKHKPMLNPYIIKYLKIDCVDWLKQYIEYADEELRKTSPPDVHMFIKKSTRDKTKLNLTCLATGFYPKDMMVTIRKTQTSLPEHETYSTGIRPNHDGSFQMRMSLEIKKEEKDEYYCNVTHRTLKEPIINIWGN</sequence>
<dbReference type="InterPro" id="IPR036179">
    <property type="entry name" value="Ig-like_dom_sf"/>
</dbReference>
<dbReference type="PANTHER" id="PTHR16675">
    <property type="entry name" value="MHC CLASS I-RELATED"/>
    <property type="match status" value="1"/>
</dbReference>
<dbReference type="InterPro" id="IPR013783">
    <property type="entry name" value="Ig-like_fold"/>
</dbReference>
<dbReference type="Proteomes" id="UP001479290">
    <property type="component" value="Unassembled WGS sequence"/>
</dbReference>
<keyword evidence="2" id="KW-0393">Immunoglobulin domain</keyword>
<dbReference type="SUPFAM" id="SSF48726">
    <property type="entry name" value="Immunoglobulin"/>
    <property type="match status" value="1"/>
</dbReference>
<comment type="caution">
    <text evidence="5">The sequence shown here is derived from an EMBL/GenBank/DDBJ whole genome shotgun (WGS) entry which is preliminary data.</text>
</comment>
<dbReference type="GO" id="GO:0005615">
    <property type="term" value="C:extracellular space"/>
    <property type="evidence" value="ECO:0007669"/>
    <property type="project" value="TreeGrafter"/>
</dbReference>
<keyword evidence="6" id="KW-1185">Reference proteome</keyword>
<comment type="similarity">
    <text evidence="3">Belongs to the MHC class I family.</text>
</comment>
<evidence type="ECO:0000256" key="3">
    <source>
        <dbReference type="RuleBase" id="RU004439"/>
    </source>
</evidence>
<dbReference type="InterPro" id="IPR011162">
    <property type="entry name" value="MHC_I/II-like_Ag-recog"/>
</dbReference>
<dbReference type="InterPro" id="IPR007110">
    <property type="entry name" value="Ig-like_dom"/>
</dbReference>